<evidence type="ECO:0000313" key="5">
    <source>
        <dbReference type="EMBL" id="ELT95283.1"/>
    </source>
</evidence>
<dbReference type="STRING" id="283909.R7TN48"/>
<dbReference type="AlphaFoldDB" id="R7TN48"/>
<evidence type="ECO:0000256" key="3">
    <source>
        <dbReference type="SAM" id="Coils"/>
    </source>
</evidence>
<accession>R7TN48</accession>
<protein>
    <recommendedName>
        <fullName evidence="8">B-box C-terminal domain-containing protein</fullName>
    </recommendedName>
</protein>
<evidence type="ECO:0000313" key="6">
    <source>
        <dbReference type="EnsemblMetazoa" id="CapteP190062"/>
    </source>
</evidence>
<gene>
    <name evidence="5" type="ORF">CAPTEDRAFT_190062</name>
</gene>
<dbReference type="PROSITE" id="PS51125">
    <property type="entry name" value="NHL"/>
    <property type="match status" value="1"/>
</dbReference>
<dbReference type="InterPro" id="IPR011042">
    <property type="entry name" value="6-blade_b-propeller_TolB-like"/>
</dbReference>
<feature type="repeat" description="NHL" evidence="2">
    <location>
        <begin position="458"/>
        <end position="489"/>
    </location>
</feature>
<keyword evidence="1" id="KW-0677">Repeat</keyword>
<evidence type="ECO:0000313" key="7">
    <source>
        <dbReference type="Proteomes" id="UP000014760"/>
    </source>
</evidence>
<evidence type="ECO:0000256" key="2">
    <source>
        <dbReference type="PROSITE-ProRule" id="PRU00504"/>
    </source>
</evidence>
<evidence type="ECO:0008006" key="8">
    <source>
        <dbReference type="Google" id="ProtNLM"/>
    </source>
</evidence>
<dbReference type="GO" id="GO:0043161">
    <property type="term" value="P:proteasome-mediated ubiquitin-dependent protein catabolic process"/>
    <property type="evidence" value="ECO:0007669"/>
    <property type="project" value="TreeGrafter"/>
</dbReference>
<dbReference type="Proteomes" id="UP000014760">
    <property type="component" value="Unassembled WGS sequence"/>
</dbReference>
<dbReference type="InterPro" id="IPR001258">
    <property type="entry name" value="NHL_repeat"/>
</dbReference>
<sequence length="533" mass="59896">MSSPKSKKTTEDRDDMEQVCSEDMGPPVRRNSGWLDPLSTAESEDFDQLDTCTGVHEQVEVKKAWGSGRGKNGEKKQRNLSGKYLLVDAESGEGDLVGELVSGFASNVKRCEEYVKDWKIYKENLRENIQSVKSEIDKRKAILHELVDRWATGLHEQLPRSIENSLTEATSRITALKNLMKEMHKSEDKYRKESKLRKSGKGSTLKKVRELQEHFEDIGHSPKETTQLKLQSEEIVAESFGDLCGQLTGGECVVESAAPIQQDILPELQVISSFACQTRKDDRECGITDIVIMESGDIVLVDKHNRTVKMFDIKGCFRGFIGRKLLKEPSRVCVLTHKEYILVSDVARKKVLVFQADNMTYFGDFATDIKYPICVREMPTSTRNIAVLDYATKSVVMFDSTWKQTNAIETDLSCPAYMAVSQNMIVISDWKLNVLRVFSEQGVVLRDIWQLGVSDDILKGPQGLCIDSGNGNILVAEKSGRRIIVFAEEGEFLQTYSSALKMPWALTSIGNGRVVVAEYNGTIKMAQYIANQE</sequence>
<dbReference type="EMBL" id="KB309171">
    <property type="protein sequence ID" value="ELT95283.1"/>
    <property type="molecule type" value="Genomic_DNA"/>
</dbReference>
<name>R7TN48_CAPTE</name>
<dbReference type="EnsemblMetazoa" id="CapteT190062">
    <property type="protein sequence ID" value="CapteP190062"/>
    <property type="gene ID" value="CapteG190062"/>
</dbReference>
<keyword evidence="7" id="KW-1185">Reference proteome</keyword>
<dbReference type="EMBL" id="AMQN01011897">
    <property type="status" value="NOT_ANNOTATED_CDS"/>
    <property type="molecule type" value="Genomic_DNA"/>
</dbReference>
<dbReference type="SUPFAM" id="SSF101898">
    <property type="entry name" value="NHL repeat"/>
    <property type="match status" value="1"/>
</dbReference>
<dbReference type="GO" id="GO:0061630">
    <property type="term" value="F:ubiquitin protein ligase activity"/>
    <property type="evidence" value="ECO:0007669"/>
    <property type="project" value="TreeGrafter"/>
</dbReference>
<reference evidence="5 7" key="2">
    <citation type="journal article" date="2013" name="Nature">
        <title>Insights into bilaterian evolution from three spiralian genomes.</title>
        <authorList>
            <person name="Simakov O."/>
            <person name="Marletaz F."/>
            <person name="Cho S.J."/>
            <person name="Edsinger-Gonzales E."/>
            <person name="Havlak P."/>
            <person name="Hellsten U."/>
            <person name="Kuo D.H."/>
            <person name="Larsson T."/>
            <person name="Lv J."/>
            <person name="Arendt D."/>
            <person name="Savage R."/>
            <person name="Osoegawa K."/>
            <person name="de Jong P."/>
            <person name="Grimwood J."/>
            <person name="Chapman J.A."/>
            <person name="Shapiro H."/>
            <person name="Aerts A."/>
            <person name="Otillar R.P."/>
            <person name="Terry A.Y."/>
            <person name="Boore J.L."/>
            <person name="Grigoriev I.V."/>
            <person name="Lindberg D.R."/>
            <person name="Seaver E.C."/>
            <person name="Weisblat D.A."/>
            <person name="Putnam N.H."/>
            <person name="Rokhsar D.S."/>
        </authorList>
    </citation>
    <scope>NUCLEOTIDE SEQUENCE</scope>
    <source>
        <strain evidence="5 7">I ESC-2004</strain>
    </source>
</reference>
<reference evidence="6" key="3">
    <citation type="submission" date="2015-06" db="UniProtKB">
        <authorList>
            <consortium name="EnsemblMetazoa"/>
        </authorList>
    </citation>
    <scope>IDENTIFICATION</scope>
</reference>
<feature type="coiled-coil region" evidence="3">
    <location>
        <begin position="115"/>
        <end position="142"/>
    </location>
</feature>
<evidence type="ECO:0000256" key="1">
    <source>
        <dbReference type="ARBA" id="ARBA00022737"/>
    </source>
</evidence>
<dbReference type="PANTHER" id="PTHR24104">
    <property type="entry name" value="E3 UBIQUITIN-PROTEIN LIGASE NHLRC1-RELATED"/>
    <property type="match status" value="1"/>
</dbReference>
<dbReference type="InterPro" id="IPR050952">
    <property type="entry name" value="TRIM-NHL_E3_ligases"/>
</dbReference>
<proteinExistence type="predicted"/>
<evidence type="ECO:0000256" key="4">
    <source>
        <dbReference type="SAM" id="MobiDB-lite"/>
    </source>
</evidence>
<dbReference type="PANTHER" id="PTHR24104:SF47">
    <property type="entry name" value="E3 UBIQUITIN-PROTEIN LIGASE NHLRC1"/>
    <property type="match status" value="1"/>
</dbReference>
<keyword evidence="3" id="KW-0175">Coiled coil</keyword>
<dbReference type="GO" id="GO:0000209">
    <property type="term" value="P:protein polyubiquitination"/>
    <property type="evidence" value="ECO:0007669"/>
    <property type="project" value="TreeGrafter"/>
</dbReference>
<dbReference type="HOGENOM" id="CLU_511165_0_0_1"/>
<reference evidence="7" key="1">
    <citation type="submission" date="2012-12" db="EMBL/GenBank/DDBJ databases">
        <authorList>
            <person name="Hellsten U."/>
            <person name="Grimwood J."/>
            <person name="Chapman J.A."/>
            <person name="Shapiro H."/>
            <person name="Aerts A."/>
            <person name="Otillar R.P."/>
            <person name="Terry A.Y."/>
            <person name="Boore J.L."/>
            <person name="Simakov O."/>
            <person name="Marletaz F."/>
            <person name="Cho S.-J."/>
            <person name="Edsinger-Gonzales E."/>
            <person name="Havlak P."/>
            <person name="Kuo D.-H."/>
            <person name="Larsson T."/>
            <person name="Lv J."/>
            <person name="Arendt D."/>
            <person name="Savage R."/>
            <person name="Osoegawa K."/>
            <person name="de Jong P."/>
            <person name="Lindberg D.R."/>
            <person name="Seaver E.C."/>
            <person name="Weisblat D.A."/>
            <person name="Putnam N.H."/>
            <person name="Grigoriev I.V."/>
            <person name="Rokhsar D.S."/>
        </authorList>
    </citation>
    <scope>NUCLEOTIDE SEQUENCE</scope>
    <source>
        <strain evidence="7">I ESC-2004</strain>
    </source>
</reference>
<dbReference type="Gene3D" id="2.120.10.30">
    <property type="entry name" value="TolB, C-terminal domain"/>
    <property type="match status" value="1"/>
</dbReference>
<dbReference type="OMA" id="QYCLACE"/>
<organism evidence="5">
    <name type="scientific">Capitella teleta</name>
    <name type="common">Polychaete worm</name>
    <dbReference type="NCBI Taxonomy" id="283909"/>
    <lineage>
        <taxon>Eukaryota</taxon>
        <taxon>Metazoa</taxon>
        <taxon>Spiralia</taxon>
        <taxon>Lophotrochozoa</taxon>
        <taxon>Annelida</taxon>
        <taxon>Polychaeta</taxon>
        <taxon>Sedentaria</taxon>
        <taxon>Scolecida</taxon>
        <taxon>Capitellidae</taxon>
        <taxon>Capitella</taxon>
    </lineage>
</organism>
<feature type="region of interest" description="Disordered" evidence="4">
    <location>
        <begin position="1"/>
        <end position="47"/>
    </location>
</feature>